<accession>A0A419V4Y5</accession>
<proteinExistence type="predicted"/>
<reference evidence="3 4" key="1">
    <citation type="submission" date="2018-09" db="EMBL/GenBank/DDBJ databases">
        <title>Genomic Encyclopedia of Archaeal and Bacterial Type Strains, Phase II (KMG-II): from individual species to whole genera.</title>
        <authorList>
            <person name="Goeker M."/>
        </authorList>
    </citation>
    <scope>NUCLEOTIDE SEQUENCE [LARGE SCALE GENOMIC DNA]</scope>
    <source>
        <strain evidence="3 4">DSM 17008</strain>
    </source>
</reference>
<evidence type="ECO:0000259" key="2">
    <source>
        <dbReference type="PROSITE" id="PS50801"/>
    </source>
</evidence>
<dbReference type="CDD" id="cd07041">
    <property type="entry name" value="STAS_RsbR_RsbS_like"/>
    <property type="match status" value="1"/>
</dbReference>
<dbReference type="OrthoDB" id="9800154at2"/>
<evidence type="ECO:0000256" key="1">
    <source>
        <dbReference type="ARBA" id="ARBA00022553"/>
    </source>
</evidence>
<evidence type="ECO:0000313" key="3">
    <source>
        <dbReference type="EMBL" id="RKD73543.1"/>
    </source>
</evidence>
<dbReference type="Pfam" id="PF01740">
    <property type="entry name" value="STAS"/>
    <property type="match status" value="1"/>
</dbReference>
<name>A0A419V4Y5_9BACL</name>
<keyword evidence="1" id="KW-0597">Phosphoprotein</keyword>
<sequence length="282" mass="32756">MDYDKEQINKSLHQYLSENLDTMKDLWKESYKENDVTVPNATIAEKLEEMKEHFITELLHVFKDDETSFYNRFQTKIEEVVDESREIWKPLLLVQEEFTRYREIILDHIEYFITQYDNSVPIEHVLEWQRKALRAFDFASSAFMQQALLHMDEEIQDKENMIMELTAPVILLQPGIGLLPLVGNIDVERGDVIVENTLKQCALKQMDRLYIDLSGVLHINALVAEKIKQLISALQLLGIETTLSGMRPYMAQQAVQLGISFKDVQVVSDLPQALRTNQVPVQ</sequence>
<evidence type="ECO:0000313" key="4">
    <source>
        <dbReference type="Proteomes" id="UP000285120"/>
    </source>
</evidence>
<dbReference type="EMBL" id="RAPK01000008">
    <property type="protein sequence ID" value="RKD73543.1"/>
    <property type="molecule type" value="Genomic_DNA"/>
</dbReference>
<dbReference type="PROSITE" id="PS50801">
    <property type="entry name" value="STAS"/>
    <property type="match status" value="1"/>
</dbReference>
<protein>
    <submittedName>
        <fullName evidence="3">RsbT co-antagonist protein RsbR</fullName>
    </submittedName>
</protein>
<keyword evidence="4" id="KW-1185">Reference proteome</keyword>
<dbReference type="AlphaFoldDB" id="A0A419V4Y5"/>
<dbReference type="Proteomes" id="UP000285120">
    <property type="component" value="Unassembled WGS sequence"/>
</dbReference>
<dbReference type="InterPro" id="IPR036513">
    <property type="entry name" value="STAS_dom_sf"/>
</dbReference>
<dbReference type="InterPro" id="IPR051932">
    <property type="entry name" value="Bact_StressResp_Reg"/>
</dbReference>
<dbReference type="SUPFAM" id="SSF52091">
    <property type="entry name" value="SpoIIaa-like"/>
    <property type="match status" value="1"/>
</dbReference>
<gene>
    <name evidence="3" type="ORF">ATL39_1839</name>
</gene>
<feature type="domain" description="STAS" evidence="2">
    <location>
        <begin position="166"/>
        <end position="277"/>
    </location>
</feature>
<comment type="caution">
    <text evidence="3">The sequence shown here is derived from an EMBL/GenBank/DDBJ whole genome shotgun (WGS) entry which is preliminary data.</text>
</comment>
<dbReference type="Gene3D" id="3.30.750.24">
    <property type="entry name" value="STAS domain"/>
    <property type="match status" value="1"/>
</dbReference>
<dbReference type="PANTHER" id="PTHR33745">
    <property type="entry name" value="RSBT ANTAGONIST PROTEIN RSBS-RELATED"/>
    <property type="match status" value="1"/>
</dbReference>
<organism evidence="3 4">
    <name type="scientific">Sinobaca qinghaiensis</name>
    <dbReference type="NCBI Taxonomy" id="342944"/>
    <lineage>
        <taxon>Bacteria</taxon>
        <taxon>Bacillati</taxon>
        <taxon>Bacillota</taxon>
        <taxon>Bacilli</taxon>
        <taxon>Bacillales</taxon>
        <taxon>Sporolactobacillaceae</taxon>
        <taxon>Sinobaca</taxon>
    </lineage>
</organism>
<dbReference type="RefSeq" id="WP_120193031.1">
    <property type="nucleotide sequence ID" value="NZ_RAPK01000008.1"/>
</dbReference>
<dbReference type="PANTHER" id="PTHR33745:SF3">
    <property type="entry name" value="RSBT CO-ANTAGONIST PROTEIN RSBRC"/>
    <property type="match status" value="1"/>
</dbReference>
<dbReference type="InterPro" id="IPR002645">
    <property type="entry name" value="STAS_dom"/>
</dbReference>